<evidence type="ECO:0000256" key="3">
    <source>
        <dbReference type="ARBA" id="ARBA00012438"/>
    </source>
</evidence>
<evidence type="ECO:0000259" key="12">
    <source>
        <dbReference type="PROSITE" id="PS50109"/>
    </source>
</evidence>
<dbReference type="SUPFAM" id="SSF55874">
    <property type="entry name" value="ATPase domain of HSP90 chaperone/DNA topoisomerase II/histidine kinase"/>
    <property type="match status" value="1"/>
</dbReference>
<dbReference type="InterPro" id="IPR003594">
    <property type="entry name" value="HATPase_dom"/>
</dbReference>
<evidence type="ECO:0000256" key="7">
    <source>
        <dbReference type="ARBA" id="ARBA00022777"/>
    </source>
</evidence>
<evidence type="ECO:0000256" key="9">
    <source>
        <dbReference type="ARBA" id="ARBA00023012"/>
    </source>
</evidence>
<evidence type="ECO:0000256" key="10">
    <source>
        <dbReference type="ARBA" id="ARBA00023136"/>
    </source>
</evidence>
<dbReference type="Pfam" id="PF00512">
    <property type="entry name" value="HisKA"/>
    <property type="match status" value="1"/>
</dbReference>
<keyword evidence="8 11" id="KW-1133">Transmembrane helix</keyword>
<dbReference type="PROSITE" id="PS50109">
    <property type="entry name" value="HIS_KIN"/>
    <property type="match status" value="1"/>
</dbReference>
<dbReference type="RefSeq" id="WP_134245081.1">
    <property type="nucleotide sequence ID" value="NZ_SNTY01000058.1"/>
</dbReference>
<dbReference type="GO" id="GO:0000155">
    <property type="term" value="F:phosphorelay sensor kinase activity"/>
    <property type="evidence" value="ECO:0007669"/>
    <property type="project" value="InterPro"/>
</dbReference>
<dbReference type="SMART" id="SM00387">
    <property type="entry name" value="HATPase_c"/>
    <property type="match status" value="1"/>
</dbReference>
<organism evidence="14 15">
    <name type="scientific">Alkanindiges illinoisensis</name>
    <dbReference type="NCBI Taxonomy" id="197183"/>
    <lineage>
        <taxon>Bacteria</taxon>
        <taxon>Pseudomonadati</taxon>
        <taxon>Pseudomonadota</taxon>
        <taxon>Gammaproteobacteria</taxon>
        <taxon>Moraxellales</taxon>
        <taxon>Moraxellaceae</taxon>
        <taxon>Alkanindiges</taxon>
    </lineage>
</organism>
<dbReference type="Gene3D" id="6.10.340.10">
    <property type="match status" value="1"/>
</dbReference>
<dbReference type="SUPFAM" id="SSF47384">
    <property type="entry name" value="Homodimeric domain of signal transducing histidine kinase"/>
    <property type="match status" value="1"/>
</dbReference>
<dbReference type="CDD" id="cd00082">
    <property type="entry name" value="HisKA"/>
    <property type="match status" value="1"/>
</dbReference>
<dbReference type="OrthoDB" id="9804645at2"/>
<accession>A0A4Y7X9W0</accession>
<dbReference type="EMBL" id="SNTY01000058">
    <property type="protein sequence ID" value="TEU24729.1"/>
    <property type="molecule type" value="Genomic_DNA"/>
</dbReference>
<dbReference type="Gene3D" id="3.30.565.10">
    <property type="entry name" value="Histidine kinase-like ATPase, C-terminal domain"/>
    <property type="match status" value="1"/>
</dbReference>
<keyword evidence="15" id="KW-1185">Reference proteome</keyword>
<evidence type="ECO:0000256" key="5">
    <source>
        <dbReference type="ARBA" id="ARBA00022679"/>
    </source>
</evidence>
<keyword evidence="4" id="KW-0597">Phosphoprotein</keyword>
<dbReference type="SMART" id="SM00304">
    <property type="entry name" value="HAMP"/>
    <property type="match status" value="1"/>
</dbReference>
<keyword evidence="9" id="KW-0902">Two-component regulatory system</keyword>
<keyword evidence="7 14" id="KW-0418">Kinase</keyword>
<dbReference type="InterPro" id="IPR036097">
    <property type="entry name" value="HisK_dim/P_sf"/>
</dbReference>
<evidence type="ECO:0000313" key="14">
    <source>
        <dbReference type="EMBL" id="TEU24729.1"/>
    </source>
</evidence>
<keyword evidence="6 11" id="KW-0812">Transmembrane</keyword>
<dbReference type="GO" id="GO:0005886">
    <property type="term" value="C:plasma membrane"/>
    <property type="evidence" value="ECO:0007669"/>
    <property type="project" value="TreeGrafter"/>
</dbReference>
<keyword evidence="5" id="KW-0808">Transferase</keyword>
<dbReference type="EC" id="2.7.13.3" evidence="3"/>
<reference evidence="14 15" key="1">
    <citation type="submission" date="2019-03" db="EMBL/GenBank/DDBJ databases">
        <title>Alkanindiges illinoisensis: a potential pathogenic isolated from ascites of a gastric cancer patient with abdominal metastasis.</title>
        <authorList>
            <person name="Hu X."/>
            <person name="Yang B."/>
            <person name="Yan X."/>
            <person name="Lin L."/>
            <person name="Zhao H."/>
            <person name="Zhou F."/>
            <person name="Su B."/>
            <person name="Chen J."/>
            <person name="Rui Y."/>
            <person name="Wang Q."/>
            <person name="Zheng L."/>
        </authorList>
    </citation>
    <scope>NUCLEOTIDE SEQUENCE [LARGE SCALE GENOMIC DNA]</scope>
    <source>
        <strain evidence="14 15">NFYY 23406</strain>
    </source>
</reference>
<dbReference type="CDD" id="cd06225">
    <property type="entry name" value="HAMP"/>
    <property type="match status" value="1"/>
</dbReference>
<comment type="catalytic activity">
    <reaction evidence="1">
        <text>ATP + protein L-histidine = ADP + protein N-phospho-L-histidine.</text>
        <dbReference type="EC" id="2.7.13.3"/>
    </reaction>
</comment>
<evidence type="ECO:0000256" key="11">
    <source>
        <dbReference type="SAM" id="Phobius"/>
    </source>
</evidence>
<feature type="transmembrane region" description="Helical" evidence="11">
    <location>
        <begin position="12"/>
        <end position="33"/>
    </location>
</feature>
<name>A0A4Y7X9W0_9GAMM</name>
<dbReference type="SUPFAM" id="SSF158472">
    <property type="entry name" value="HAMP domain-like"/>
    <property type="match status" value="1"/>
</dbReference>
<evidence type="ECO:0000256" key="6">
    <source>
        <dbReference type="ARBA" id="ARBA00022692"/>
    </source>
</evidence>
<gene>
    <name evidence="14" type="primary">baeS</name>
    <name evidence="14" type="ORF">E2B99_11560</name>
</gene>
<dbReference type="STRING" id="1120977.GCA_000619845_01580"/>
<dbReference type="PROSITE" id="PS50885">
    <property type="entry name" value="HAMP"/>
    <property type="match status" value="1"/>
</dbReference>
<dbReference type="InterPro" id="IPR003660">
    <property type="entry name" value="HAMP_dom"/>
</dbReference>
<dbReference type="PANTHER" id="PTHR45436:SF5">
    <property type="entry name" value="SENSOR HISTIDINE KINASE TRCS"/>
    <property type="match status" value="1"/>
</dbReference>
<keyword evidence="10 11" id="KW-0472">Membrane</keyword>
<dbReference type="InterPro" id="IPR036890">
    <property type="entry name" value="HATPase_C_sf"/>
</dbReference>
<evidence type="ECO:0000259" key="13">
    <source>
        <dbReference type="PROSITE" id="PS50885"/>
    </source>
</evidence>
<evidence type="ECO:0000256" key="1">
    <source>
        <dbReference type="ARBA" id="ARBA00000085"/>
    </source>
</evidence>
<feature type="domain" description="Histidine kinase" evidence="12">
    <location>
        <begin position="310"/>
        <end position="525"/>
    </location>
</feature>
<dbReference type="PANTHER" id="PTHR45436">
    <property type="entry name" value="SENSOR HISTIDINE KINASE YKOH"/>
    <property type="match status" value="1"/>
</dbReference>
<feature type="domain" description="HAMP" evidence="13">
    <location>
        <begin position="250"/>
        <end position="302"/>
    </location>
</feature>
<dbReference type="InterPro" id="IPR003661">
    <property type="entry name" value="HisK_dim/P_dom"/>
</dbReference>
<evidence type="ECO:0000256" key="8">
    <source>
        <dbReference type="ARBA" id="ARBA00022989"/>
    </source>
</evidence>
<protein>
    <recommendedName>
        <fullName evidence="3">histidine kinase</fullName>
        <ecNumber evidence="3">2.7.13.3</ecNumber>
    </recommendedName>
</protein>
<dbReference type="InterPro" id="IPR004358">
    <property type="entry name" value="Sig_transdc_His_kin-like_C"/>
</dbReference>
<dbReference type="Gene3D" id="1.10.287.130">
    <property type="match status" value="1"/>
</dbReference>
<evidence type="ECO:0000256" key="2">
    <source>
        <dbReference type="ARBA" id="ARBA00004370"/>
    </source>
</evidence>
<dbReference type="InterPro" id="IPR050428">
    <property type="entry name" value="TCS_sensor_his_kinase"/>
</dbReference>
<dbReference type="Pfam" id="PF02518">
    <property type="entry name" value="HATPase_c"/>
    <property type="match status" value="1"/>
</dbReference>
<dbReference type="PRINTS" id="PR00344">
    <property type="entry name" value="BCTRLSENSOR"/>
</dbReference>
<evidence type="ECO:0000313" key="15">
    <source>
        <dbReference type="Proteomes" id="UP000297834"/>
    </source>
</evidence>
<dbReference type="SMART" id="SM00388">
    <property type="entry name" value="HisKA"/>
    <property type="match status" value="1"/>
</dbReference>
<dbReference type="InterPro" id="IPR005467">
    <property type="entry name" value="His_kinase_dom"/>
</dbReference>
<sequence length="527" mass="59566">MTKLRLPIASRLFIAVLMTTLIISLVGLLMLHFTMQKGFSRYVAEVEMQRLDVLVDGLANQYQRYGTWQDAMNASVRSGVVPYDRVKKRWLRYQYELAMRRSLKRRLEERYSRGNAANGSYLENGSLASPLSLAPLLMDDQDAGRAYLPPFQPSGPPPIMPGLDRLELGKRLVLYDDEGNYLVGLRSAEDLPRRSIKLNGKTIGYLGLQPALDPEDTLSVNFFSAQSRYLIWIGLSCFLVSAIVSSLLARNFRRPIGELLETASELTHGNYQQHIEIRRNDELGDLAQSINQLSTILYQHEQSRRQWVADTSHELRTPISVLQAQIEAMLDGVRQATPAHLQGMQRQVLTLKKLVQDLNELAKADVGQLQCHFRLCNPWNIVLQEVESFEHKFAAKQLHVNVVPPIHEIELNIDPDRIRQVIANFLENTRRYTNDNGELALSVEITESKWKLHVDDSPPGLSDEELERLGERFYRVDSSRNRATGGSGLGLALSRQIAEAHDGSILFSHSPLGGLRATLCLPIKPTQ</sequence>
<comment type="subcellular location">
    <subcellularLocation>
        <location evidence="2">Membrane</location>
    </subcellularLocation>
</comment>
<dbReference type="NCBIfam" id="NF012163">
    <property type="entry name" value="BaeS_SmeS"/>
    <property type="match status" value="1"/>
</dbReference>
<dbReference type="AlphaFoldDB" id="A0A4Y7X9W0"/>
<dbReference type="Pfam" id="PF00672">
    <property type="entry name" value="HAMP"/>
    <property type="match status" value="1"/>
</dbReference>
<dbReference type="Proteomes" id="UP000297834">
    <property type="component" value="Unassembled WGS sequence"/>
</dbReference>
<proteinExistence type="predicted"/>
<comment type="caution">
    <text evidence="14">The sequence shown here is derived from an EMBL/GenBank/DDBJ whole genome shotgun (WGS) entry which is preliminary data.</text>
</comment>
<evidence type="ECO:0000256" key="4">
    <source>
        <dbReference type="ARBA" id="ARBA00022553"/>
    </source>
</evidence>